<organism evidence="3 4">
    <name type="scientific">Araneus ventricosus</name>
    <name type="common">Orbweaver spider</name>
    <name type="synonym">Epeira ventricosa</name>
    <dbReference type="NCBI Taxonomy" id="182803"/>
    <lineage>
        <taxon>Eukaryota</taxon>
        <taxon>Metazoa</taxon>
        <taxon>Ecdysozoa</taxon>
        <taxon>Arthropoda</taxon>
        <taxon>Chelicerata</taxon>
        <taxon>Arachnida</taxon>
        <taxon>Araneae</taxon>
        <taxon>Araneomorphae</taxon>
        <taxon>Entelegynae</taxon>
        <taxon>Araneoidea</taxon>
        <taxon>Araneidae</taxon>
        <taxon>Araneus</taxon>
    </lineage>
</organism>
<evidence type="ECO:0000256" key="1">
    <source>
        <dbReference type="SAM" id="MobiDB-lite"/>
    </source>
</evidence>
<accession>A0A4Y2VUA0</accession>
<proteinExistence type="predicted"/>
<feature type="region of interest" description="Disordered" evidence="1">
    <location>
        <begin position="30"/>
        <end position="51"/>
    </location>
</feature>
<keyword evidence="4" id="KW-1185">Reference proteome</keyword>
<evidence type="ECO:0000313" key="2">
    <source>
        <dbReference type="EMBL" id="GBO27854.1"/>
    </source>
</evidence>
<dbReference type="EMBL" id="BGPR01050900">
    <property type="protein sequence ID" value="GBO27856.1"/>
    <property type="molecule type" value="Genomic_DNA"/>
</dbReference>
<reference evidence="3 4" key="1">
    <citation type="journal article" date="2019" name="Sci. Rep.">
        <title>Orb-weaving spider Araneus ventricosus genome elucidates the spidroin gene catalogue.</title>
        <authorList>
            <person name="Kono N."/>
            <person name="Nakamura H."/>
            <person name="Ohtoshi R."/>
            <person name="Moran D.A.P."/>
            <person name="Shinohara A."/>
            <person name="Yoshida Y."/>
            <person name="Fujiwara M."/>
            <person name="Mori M."/>
            <person name="Tomita M."/>
            <person name="Arakawa K."/>
        </authorList>
    </citation>
    <scope>NUCLEOTIDE SEQUENCE [LARGE SCALE GENOMIC DNA]</scope>
</reference>
<evidence type="ECO:0000313" key="4">
    <source>
        <dbReference type="Proteomes" id="UP000499080"/>
    </source>
</evidence>
<dbReference type="EMBL" id="BGPR01050897">
    <property type="protein sequence ID" value="GBO27854.1"/>
    <property type="molecule type" value="Genomic_DNA"/>
</dbReference>
<name>A0A4Y2VUA0_ARAVE</name>
<feature type="compositionally biased region" description="Basic and acidic residues" evidence="1">
    <location>
        <begin position="30"/>
        <end position="45"/>
    </location>
</feature>
<dbReference type="Proteomes" id="UP000499080">
    <property type="component" value="Unassembled WGS sequence"/>
</dbReference>
<comment type="caution">
    <text evidence="3">The sequence shown here is derived from an EMBL/GenBank/DDBJ whole genome shotgun (WGS) entry which is preliminary data.</text>
</comment>
<dbReference type="AlphaFoldDB" id="A0A4Y2VUA0"/>
<protein>
    <submittedName>
        <fullName evidence="3">Uncharacterized protein</fullName>
    </submittedName>
</protein>
<sequence length="92" mass="10188">MEVFLSIFPGKPEENCTGNKGFEQVREGSGHPVYVDEKPPDKEVGSRFPKRNNNGVGLSCLHSDHGTHLLRKRSSGMVMAFWTPPFVSVLTS</sequence>
<gene>
    <name evidence="2" type="ORF">AVEN_7590_1</name>
    <name evidence="3" type="ORF">AVEN_87701_1</name>
</gene>
<evidence type="ECO:0000313" key="3">
    <source>
        <dbReference type="EMBL" id="GBO27856.1"/>
    </source>
</evidence>